<dbReference type="InterPro" id="IPR005467">
    <property type="entry name" value="His_kinase_dom"/>
</dbReference>
<dbReference type="GO" id="GO:0006355">
    <property type="term" value="P:regulation of DNA-templated transcription"/>
    <property type="evidence" value="ECO:0007669"/>
    <property type="project" value="InterPro"/>
</dbReference>
<name>A0A0C2DAC8_9BACT</name>
<dbReference type="SUPFAM" id="SSF55785">
    <property type="entry name" value="PYP-like sensor domain (PAS domain)"/>
    <property type="match status" value="1"/>
</dbReference>
<dbReference type="PROSITE" id="PS50109">
    <property type="entry name" value="HIS_KIN"/>
    <property type="match status" value="1"/>
</dbReference>
<feature type="transmembrane region" description="Helical" evidence="16">
    <location>
        <begin position="6"/>
        <end position="30"/>
    </location>
</feature>
<dbReference type="GO" id="GO:0000155">
    <property type="term" value="F:phosphorelay sensor kinase activity"/>
    <property type="evidence" value="ECO:0007669"/>
    <property type="project" value="InterPro"/>
</dbReference>
<dbReference type="CDD" id="cd00075">
    <property type="entry name" value="HATPase"/>
    <property type="match status" value="1"/>
</dbReference>
<proteinExistence type="predicted"/>
<dbReference type="Gene3D" id="6.10.340.10">
    <property type="match status" value="1"/>
</dbReference>
<dbReference type="SMART" id="SM00387">
    <property type="entry name" value="HATPase_c"/>
    <property type="match status" value="1"/>
</dbReference>
<dbReference type="Gene3D" id="3.30.565.10">
    <property type="entry name" value="Histidine kinase-like ATPase, C-terminal domain"/>
    <property type="match status" value="1"/>
</dbReference>
<evidence type="ECO:0000256" key="11">
    <source>
        <dbReference type="ARBA" id="ARBA00022840"/>
    </source>
</evidence>
<dbReference type="Pfam" id="PF00672">
    <property type="entry name" value="HAMP"/>
    <property type="match status" value="1"/>
</dbReference>
<keyword evidence="10" id="KW-0418">Kinase</keyword>
<dbReference type="EMBL" id="JMCC02000011">
    <property type="protein sequence ID" value="KIG18480.1"/>
    <property type="molecule type" value="Genomic_DNA"/>
</dbReference>
<evidence type="ECO:0000256" key="13">
    <source>
        <dbReference type="ARBA" id="ARBA00023012"/>
    </source>
</evidence>
<comment type="caution">
    <text evidence="19">The sequence shown here is derived from an EMBL/GenBank/DDBJ whole genome shotgun (WGS) entry which is preliminary data.</text>
</comment>
<feature type="coiled-coil region" evidence="15">
    <location>
        <begin position="235"/>
        <end position="262"/>
    </location>
</feature>
<dbReference type="SUPFAM" id="SSF55874">
    <property type="entry name" value="ATPase domain of HSP90 chaperone/DNA topoisomerase II/histidine kinase"/>
    <property type="match status" value="1"/>
</dbReference>
<evidence type="ECO:0000256" key="12">
    <source>
        <dbReference type="ARBA" id="ARBA00022989"/>
    </source>
</evidence>
<reference evidence="19 20" key="1">
    <citation type="submission" date="2014-12" db="EMBL/GenBank/DDBJ databases">
        <title>Genome assembly of Enhygromyxa salina DSM 15201.</title>
        <authorList>
            <person name="Sharma G."/>
            <person name="Subramanian S."/>
        </authorList>
    </citation>
    <scope>NUCLEOTIDE SEQUENCE [LARGE SCALE GENOMIC DNA]</scope>
    <source>
        <strain evidence="19 20">DSM 15201</strain>
    </source>
</reference>
<evidence type="ECO:0000256" key="9">
    <source>
        <dbReference type="ARBA" id="ARBA00022741"/>
    </source>
</evidence>
<dbReference type="InterPro" id="IPR003660">
    <property type="entry name" value="HAMP_dom"/>
</dbReference>
<keyword evidence="8 16" id="KW-0812">Transmembrane</keyword>
<dbReference type="Proteomes" id="UP000031599">
    <property type="component" value="Unassembled WGS sequence"/>
</dbReference>
<dbReference type="GO" id="GO:0005524">
    <property type="term" value="F:ATP binding"/>
    <property type="evidence" value="ECO:0007669"/>
    <property type="project" value="UniProtKB-KW"/>
</dbReference>
<comment type="subcellular location">
    <subcellularLocation>
        <location evidence="2">Cell membrane</location>
    </subcellularLocation>
    <subcellularLocation>
        <location evidence="3">Membrane raft</location>
        <topology evidence="3">Multi-pass membrane protein</topology>
    </subcellularLocation>
</comment>
<dbReference type="CDD" id="cd06225">
    <property type="entry name" value="HAMP"/>
    <property type="match status" value="1"/>
</dbReference>
<dbReference type="InterPro" id="IPR036097">
    <property type="entry name" value="HisK_dim/P_sf"/>
</dbReference>
<dbReference type="InterPro" id="IPR036890">
    <property type="entry name" value="HATPase_C_sf"/>
</dbReference>
<keyword evidence="12 16" id="KW-1133">Transmembrane helix</keyword>
<evidence type="ECO:0000259" key="18">
    <source>
        <dbReference type="PROSITE" id="PS50885"/>
    </source>
</evidence>
<dbReference type="CDD" id="cd00130">
    <property type="entry name" value="PAS"/>
    <property type="match status" value="1"/>
</dbReference>
<sequence length="602" mass="64805">MNFGVRAKFLIVTILIVAVTDLAAGVYLQWRLQAATERRMEVELARFARASRNLLEHGASANSDAWTAAAIDPLADQLGASFNARVTVVRGDGKVVGDSEVPLSEIAAVDNHAKRPEVLAAGADTCGLSRRYSNTVNTEMLYCAMLAGSPDVAGAAVVRVATPLETVGDSIAGIRAILVVGGLLSLGLAIGAGLVASRMMYGRVRELMEAARAMAEGDKDRRLPIASSDEFGGLAGSLNRVSEELERTVKELAAERDLFETVIHSMDEAVLAVDSDQRIISSNRSARELLSPSAELHGRLLLEAFPIPQLSEVLDHAVRGEARSIDITVESSAGLRHLMVRATPQGESGGAVLVMHDVTEIRRLETVRRDFVANVSHELRTPVSIIQANTETLLSGALEEPVLARRFLDAIRRNSERLGQLISDLLDISRIEAGKYTIEMRALSMASVGHAVSKSVSESCRRRTVTLELDIDPDLRVRGDASALEQILVNLVENAVKYGPEGGLVELGAVRQGSSVRIEVRDRGPGIAPDQRRRVFERFYRVDPGRSRHMGGTGLGLAIVKNLSEAMGGEVGVDPREPVGSCFWVRLAASVGDSDDDDDEFG</sequence>
<dbReference type="Gene3D" id="1.10.287.130">
    <property type="match status" value="1"/>
</dbReference>
<dbReference type="InterPro" id="IPR000014">
    <property type="entry name" value="PAS"/>
</dbReference>
<comment type="catalytic activity">
    <reaction evidence="1">
        <text>ATP + protein L-histidine = ADP + protein N-phospho-L-histidine.</text>
        <dbReference type="EC" id="2.7.13.3"/>
    </reaction>
</comment>
<dbReference type="SMART" id="SM00091">
    <property type="entry name" value="PAS"/>
    <property type="match status" value="1"/>
</dbReference>
<protein>
    <recommendedName>
        <fullName evidence="4">histidine kinase</fullName>
        <ecNumber evidence="4">2.7.13.3</ecNumber>
    </recommendedName>
</protein>
<dbReference type="CDD" id="cd00082">
    <property type="entry name" value="HisKA"/>
    <property type="match status" value="1"/>
</dbReference>
<evidence type="ECO:0000259" key="17">
    <source>
        <dbReference type="PROSITE" id="PS50109"/>
    </source>
</evidence>
<dbReference type="GO" id="GO:0005886">
    <property type="term" value="C:plasma membrane"/>
    <property type="evidence" value="ECO:0007669"/>
    <property type="project" value="UniProtKB-SubCell"/>
</dbReference>
<dbReference type="AlphaFoldDB" id="A0A0C2DAC8"/>
<evidence type="ECO:0000256" key="10">
    <source>
        <dbReference type="ARBA" id="ARBA00022777"/>
    </source>
</evidence>
<evidence type="ECO:0000256" key="1">
    <source>
        <dbReference type="ARBA" id="ARBA00000085"/>
    </source>
</evidence>
<dbReference type="PROSITE" id="PS50885">
    <property type="entry name" value="HAMP"/>
    <property type="match status" value="1"/>
</dbReference>
<keyword evidence="6" id="KW-0597">Phosphoprotein</keyword>
<evidence type="ECO:0000256" key="6">
    <source>
        <dbReference type="ARBA" id="ARBA00022553"/>
    </source>
</evidence>
<dbReference type="PANTHER" id="PTHR42878:SF7">
    <property type="entry name" value="SENSOR HISTIDINE KINASE GLRK"/>
    <property type="match status" value="1"/>
</dbReference>
<dbReference type="InterPro" id="IPR004358">
    <property type="entry name" value="Sig_transdc_His_kin-like_C"/>
</dbReference>
<evidence type="ECO:0000313" key="20">
    <source>
        <dbReference type="Proteomes" id="UP000031599"/>
    </source>
</evidence>
<organism evidence="19 20">
    <name type="scientific">Enhygromyxa salina</name>
    <dbReference type="NCBI Taxonomy" id="215803"/>
    <lineage>
        <taxon>Bacteria</taxon>
        <taxon>Pseudomonadati</taxon>
        <taxon>Myxococcota</taxon>
        <taxon>Polyangia</taxon>
        <taxon>Nannocystales</taxon>
        <taxon>Nannocystaceae</taxon>
        <taxon>Enhygromyxa</taxon>
    </lineage>
</organism>
<evidence type="ECO:0000256" key="5">
    <source>
        <dbReference type="ARBA" id="ARBA00022475"/>
    </source>
</evidence>
<evidence type="ECO:0000256" key="7">
    <source>
        <dbReference type="ARBA" id="ARBA00022679"/>
    </source>
</evidence>
<accession>A0A0C2DAC8</accession>
<evidence type="ECO:0000256" key="8">
    <source>
        <dbReference type="ARBA" id="ARBA00022692"/>
    </source>
</evidence>
<dbReference type="EC" id="2.7.13.3" evidence="4"/>
<dbReference type="InterPro" id="IPR013767">
    <property type="entry name" value="PAS_fold"/>
</dbReference>
<evidence type="ECO:0000256" key="4">
    <source>
        <dbReference type="ARBA" id="ARBA00012438"/>
    </source>
</evidence>
<evidence type="ECO:0000256" key="15">
    <source>
        <dbReference type="SAM" id="Coils"/>
    </source>
</evidence>
<dbReference type="InterPro" id="IPR003594">
    <property type="entry name" value="HATPase_dom"/>
</dbReference>
<feature type="domain" description="Histidine kinase" evidence="17">
    <location>
        <begin position="374"/>
        <end position="591"/>
    </location>
</feature>
<evidence type="ECO:0000256" key="14">
    <source>
        <dbReference type="ARBA" id="ARBA00023136"/>
    </source>
</evidence>
<dbReference type="FunFam" id="1.10.287.130:FF:000001">
    <property type="entry name" value="Two-component sensor histidine kinase"/>
    <property type="match status" value="1"/>
</dbReference>
<dbReference type="Pfam" id="PF02518">
    <property type="entry name" value="HATPase_c"/>
    <property type="match status" value="1"/>
</dbReference>
<dbReference type="SMART" id="SM00304">
    <property type="entry name" value="HAMP"/>
    <property type="match status" value="1"/>
</dbReference>
<evidence type="ECO:0000313" key="19">
    <source>
        <dbReference type="EMBL" id="KIG18480.1"/>
    </source>
</evidence>
<dbReference type="PANTHER" id="PTHR42878">
    <property type="entry name" value="TWO-COMPONENT HISTIDINE KINASE"/>
    <property type="match status" value="1"/>
</dbReference>
<evidence type="ECO:0000256" key="16">
    <source>
        <dbReference type="SAM" id="Phobius"/>
    </source>
</evidence>
<dbReference type="GO" id="GO:0045121">
    <property type="term" value="C:membrane raft"/>
    <property type="evidence" value="ECO:0007669"/>
    <property type="project" value="UniProtKB-SubCell"/>
</dbReference>
<feature type="transmembrane region" description="Helical" evidence="16">
    <location>
        <begin position="173"/>
        <end position="196"/>
    </location>
</feature>
<dbReference type="Pfam" id="PF00989">
    <property type="entry name" value="PAS"/>
    <property type="match status" value="1"/>
</dbReference>
<evidence type="ECO:0000256" key="2">
    <source>
        <dbReference type="ARBA" id="ARBA00004236"/>
    </source>
</evidence>
<dbReference type="SUPFAM" id="SSF158472">
    <property type="entry name" value="HAMP domain-like"/>
    <property type="match status" value="1"/>
</dbReference>
<keyword evidence="15" id="KW-0175">Coiled coil</keyword>
<gene>
    <name evidence="19" type="ORF">DB30_00765</name>
</gene>
<dbReference type="InterPro" id="IPR003661">
    <property type="entry name" value="HisK_dim/P_dom"/>
</dbReference>
<dbReference type="RefSeq" id="WP_052547094.1">
    <property type="nucleotide sequence ID" value="NZ_JMCC02000011.1"/>
</dbReference>
<keyword evidence="11" id="KW-0067">ATP-binding</keyword>
<dbReference type="InterPro" id="IPR050351">
    <property type="entry name" value="BphY/WalK/GraS-like"/>
</dbReference>
<evidence type="ECO:0000256" key="3">
    <source>
        <dbReference type="ARBA" id="ARBA00004314"/>
    </source>
</evidence>
<dbReference type="SUPFAM" id="SSF47384">
    <property type="entry name" value="Homodimeric domain of signal transducing histidine kinase"/>
    <property type="match status" value="1"/>
</dbReference>
<dbReference type="GO" id="GO:0007234">
    <property type="term" value="P:osmosensory signaling via phosphorelay pathway"/>
    <property type="evidence" value="ECO:0007669"/>
    <property type="project" value="TreeGrafter"/>
</dbReference>
<dbReference type="Pfam" id="PF00512">
    <property type="entry name" value="HisKA"/>
    <property type="match status" value="1"/>
</dbReference>
<dbReference type="GO" id="GO:0030295">
    <property type="term" value="F:protein kinase activator activity"/>
    <property type="evidence" value="ECO:0007669"/>
    <property type="project" value="TreeGrafter"/>
</dbReference>
<keyword evidence="14 16" id="KW-0472">Membrane</keyword>
<keyword evidence="5" id="KW-1003">Cell membrane</keyword>
<dbReference type="GO" id="GO:0000156">
    <property type="term" value="F:phosphorelay response regulator activity"/>
    <property type="evidence" value="ECO:0007669"/>
    <property type="project" value="TreeGrafter"/>
</dbReference>
<dbReference type="SMART" id="SM00388">
    <property type="entry name" value="HisKA"/>
    <property type="match status" value="1"/>
</dbReference>
<dbReference type="FunFam" id="3.30.565.10:FF:000023">
    <property type="entry name" value="PAS domain-containing sensor histidine kinase"/>
    <property type="match status" value="1"/>
</dbReference>
<dbReference type="InterPro" id="IPR035965">
    <property type="entry name" value="PAS-like_dom_sf"/>
</dbReference>
<keyword evidence="7" id="KW-0808">Transferase</keyword>
<keyword evidence="13" id="KW-0902">Two-component regulatory system</keyword>
<feature type="domain" description="HAMP" evidence="18">
    <location>
        <begin position="198"/>
        <end position="250"/>
    </location>
</feature>
<keyword evidence="9" id="KW-0547">Nucleotide-binding</keyword>
<dbReference type="PRINTS" id="PR00344">
    <property type="entry name" value="BCTRLSENSOR"/>
</dbReference>
<dbReference type="Gene3D" id="3.30.450.20">
    <property type="entry name" value="PAS domain"/>
    <property type="match status" value="1"/>
</dbReference>